<organism evidence="3 4">
    <name type="scientific">Evansella tamaricis</name>
    <dbReference type="NCBI Taxonomy" id="2069301"/>
    <lineage>
        <taxon>Bacteria</taxon>
        <taxon>Bacillati</taxon>
        <taxon>Bacillota</taxon>
        <taxon>Bacilli</taxon>
        <taxon>Bacillales</taxon>
        <taxon>Bacillaceae</taxon>
        <taxon>Evansella</taxon>
    </lineage>
</organism>
<dbReference type="EMBL" id="JAHQCS010000016">
    <property type="protein sequence ID" value="MBU9710313.1"/>
    <property type="molecule type" value="Genomic_DNA"/>
</dbReference>
<dbReference type="RefSeq" id="WP_217064207.1">
    <property type="nucleotide sequence ID" value="NZ_JAHQCS010000016.1"/>
</dbReference>
<evidence type="ECO:0000256" key="2">
    <source>
        <dbReference type="SAM" id="SignalP"/>
    </source>
</evidence>
<accession>A0ABS6J9W8</accession>
<keyword evidence="4" id="KW-1185">Reference proteome</keyword>
<dbReference type="Proteomes" id="UP000784880">
    <property type="component" value="Unassembled WGS sequence"/>
</dbReference>
<sequence>MIKKITIFFSSIFLLLLLSGCMDAIEGIVDLLDEGEETGIEESDTESEESEEPDTASEDSSDVAMDENGDEETTEENGLSDILANVGVEVVSSQEELEHDLLLLFEAMFEHANNSWSSYLEELAYAVYIQTDVDVMHERFITAVTLQMESINGIQFSTEEVSFVRDQFYKSMESHYNAVREVEDQFGNISNQDEFLSRFEELTKDGNHEYSLGAHQLVKIGEATDNLFSDAEIRDFQREVELHLDEEKL</sequence>
<keyword evidence="2" id="KW-0732">Signal</keyword>
<feature type="region of interest" description="Disordered" evidence="1">
    <location>
        <begin position="38"/>
        <end position="79"/>
    </location>
</feature>
<feature type="signal peptide" evidence="2">
    <location>
        <begin position="1"/>
        <end position="24"/>
    </location>
</feature>
<comment type="caution">
    <text evidence="3">The sequence shown here is derived from an EMBL/GenBank/DDBJ whole genome shotgun (WGS) entry which is preliminary data.</text>
</comment>
<name>A0ABS6J9W8_9BACI</name>
<gene>
    <name evidence="3" type="ORF">KS419_00860</name>
</gene>
<proteinExistence type="predicted"/>
<protein>
    <recommendedName>
        <fullName evidence="5">Lipoprotein</fullName>
    </recommendedName>
</protein>
<evidence type="ECO:0000313" key="3">
    <source>
        <dbReference type="EMBL" id="MBU9710313.1"/>
    </source>
</evidence>
<dbReference type="PROSITE" id="PS51257">
    <property type="entry name" value="PROKAR_LIPOPROTEIN"/>
    <property type="match status" value="1"/>
</dbReference>
<reference evidence="3 4" key="1">
    <citation type="submission" date="2021-06" db="EMBL/GenBank/DDBJ databases">
        <title>Bacillus sp. RD4P76, an endophyte from a halophyte.</title>
        <authorList>
            <person name="Sun J.-Q."/>
        </authorList>
    </citation>
    <scope>NUCLEOTIDE SEQUENCE [LARGE SCALE GENOMIC DNA]</scope>
    <source>
        <strain evidence="3 4">CGMCC 1.15917</strain>
    </source>
</reference>
<feature type="chain" id="PRO_5045328468" description="Lipoprotein" evidence="2">
    <location>
        <begin position="25"/>
        <end position="249"/>
    </location>
</feature>
<evidence type="ECO:0008006" key="5">
    <source>
        <dbReference type="Google" id="ProtNLM"/>
    </source>
</evidence>
<evidence type="ECO:0000256" key="1">
    <source>
        <dbReference type="SAM" id="MobiDB-lite"/>
    </source>
</evidence>
<evidence type="ECO:0000313" key="4">
    <source>
        <dbReference type="Proteomes" id="UP000784880"/>
    </source>
</evidence>
<feature type="compositionally biased region" description="Acidic residues" evidence="1">
    <location>
        <begin position="38"/>
        <end position="75"/>
    </location>
</feature>